<evidence type="ECO:0000313" key="2">
    <source>
        <dbReference type="Proteomes" id="UP001062846"/>
    </source>
</evidence>
<accession>A0ACC0NUP1</accession>
<dbReference type="EMBL" id="CM046392">
    <property type="protein sequence ID" value="KAI8556524.1"/>
    <property type="molecule type" value="Genomic_DNA"/>
</dbReference>
<keyword evidence="2" id="KW-1185">Reference proteome</keyword>
<reference evidence="1" key="1">
    <citation type="submission" date="2022-02" db="EMBL/GenBank/DDBJ databases">
        <title>Plant Genome Project.</title>
        <authorList>
            <person name="Zhang R.-G."/>
        </authorList>
    </citation>
    <scope>NUCLEOTIDE SEQUENCE</scope>
    <source>
        <strain evidence="1">AT1</strain>
    </source>
</reference>
<comment type="caution">
    <text evidence="1">The sequence shown here is derived from an EMBL/GenBank/DDBJ whole genome shotgun (WGS) entry which is preliminary data.</text>
</comment>
<gene>
    <name evidence="1" type="ORF">RHMOL_Rhmol05G0259900</name>
</gene>
<name>A0ACC0NUP1_RHOML</name>
<protein>
    <submittedName>
        <fullName evidence="1">Uncharacterized protein</fullName>
    </submittedName>
</protein>
<organism evidence="1 2">
    <name type="scientific">Rhododendron molle</name>
    <name type="common">Chinese azalea</name>
    <name type="synonym">Azalea mollis</name>
    <dbReference type="NCBI Taxonomy" id="49168"/>
    <lineage>
        <taxon>Eukaryota</taxon>
        <taxon>Viridiplantae</taxon>
        <taxon>Streptophyta</taxon>
        <taxon>Embryophyta</taxon>
        <taxon>Tracheophyta</taxon>
        <taxon>Spermatophyta</taxon>
        <taxon>Magnoliopsida</taxon>
        <taxon>eudicotyledons</taxon>
        <taxon>Gunneridae</taxon>
        <taxon>Pentapetalae</taxon>
        <taxon>asterids</taxon>
        <taxon>Ericales</taxon>
        <taxon>Ericaceae</taxon>
        <taxon>Ericoideae</taxon>
        <taxon>Rhodoreae</taxon>
        <taxon>Rhododendron</taxon>
    </lineage>
</organism>
<dbReference type="Proteomes" id="UP001062846">
    <property type="component" value="Chromosome 5"/>
</dbReference>
<proteinExistence type="predicted"/>
<evidence type="ECO:0000313" key="1">
    <source>
        <dbReference type="EMBL" id="KAI8556524.1"/>
    </source>
</evidence>
<sequence length="229" mass="24989">MDKDFCIDSAGKKFRRSSNLSFLLHFDKSSVFVNLRTLVSEKLLQLNSEMRTLQATNSYENLKVYPYFTHPVLNSSAEVWNSLHTSQGSLLPINGNSLGSRRFGFMVEEISSMSIVTVSLNSSFIISRHGTPVSTVAPVTFLDVGLISDSQRPAVILATTSSTRTRENSISVLIEFTKPVFDFNSSHVSITGGHLQRSVPVISLVLSKLATAAFAVTAVLAGLSKLKTV</sequence>